<keyword evidence="2" id="KW-0285">Flavoprotein</keyword>
<gene>
    <name evidence="8" type="ORF">SBRCBS47491_002670</name>
</gene>
<keyword evidence="3" id="KW-0274">FAD</keyword>
<dbReference type="PANTHER" id="PTHR47178:SF6">
    <property type="entry name" value="FAD-BINDING DOMAIN-CONTAINING PROTEIN"/>
    <property type="match status" value="1"/>
</dbReference>
<dbReference type="InterPro" id="IPR036188">
    <property type="entry name" value="FAD/NAD-bd_sf"/>
</dbReference>
<comment type="caution">
    <text evidence="8">The sequence shown here is derived from an EMBL/GenBank/DDBJ whole genome shotgun (WGS) entry which is preliminary data.</text>
</comment>
<evidence type="ECO:0000256" key="3">
    <source>
        <dbReference type="ARBA" id="ARBA00022827"/>
    </source>
</evidence>
<keyword evidence="9" id="KW-1185">Reference proteome</keyword>
<sequence>MAPFKVIIIGCGLAGGLLGNGLLHNGVDFVIYESDQPSAKRDGYQIRLGAHAVRGFKACLTEEQQNALFKMFGRSGGVLPSAPILYDTQFQPLLDLTKFPAYTKSAPINRVVLRDYLQEKLVAAGRVHFGKSFTGYEVVEGDGASRIKVMFADGTADECNLLVSAEGSRSRINRQIGLDNIVQMKKRWGFLAKGSLPMSKLLALGPEMRKAPVACIKDGMILFCSAYLPKGANNDKVSPVAKTAIGDESNENENEADFDEEMSSLFWSLLIPAEKCPENPLALEDKIGFCITTVKDWDPRFEKMLRAIDNDDVYVFQPRASTNPGANWRSKTKASHKDDSSKGHDQVWLMGDAIHPMLPARGMGANQAMSDTADMLPQIQALHEAAKAKDAPLDAQDYSKAVQGYESKMIPRAFHWVNMSGGTNESMREPSSLLGKLMLFFVARMLTVAYLVGQIKSALGFKIQDDVPELPD</sequence>
<name>A0ABP0B8R8_9PEZI</name>
<keyword evidence="4" id="KW-0560">Oxidoreductase</keyword>
<accession>A0ABP0B8R8</accession>
<keyword evidence="5" id="KW-0503">Monooxygenase</keyword>
<protein>
    <recommendedName>
        <fullName evidence="7">FAD-binding domain-containing protein</fullName>
    </recommendedName>
</protein>
<reference evidence="8 9" key="1">
    <citation type="submission" date="2024-01" db="EMBL/GenBank/DDBJ databases">
        <authorList>
            <person name="Allen C."/>
            <person name="Tagirdzhanova G."/>
        </authorList>
    </citation>
    <scope>NUCLEOTIDE SEQUENCE [LARGE SCALE GENOMIC DNA]</scope>
</reference>
<dbReference type="Pfam" id="PF01494">
    <property type="entry name" value="FAD_binding_3"/>
    <property type="match status" value="1"/>
</dbReference>
<organism evidence="8 9">
    <name type="scientific">Sporothrix bragantina</name>
    <dbReference type="NCBI Taxonomy" id="671064"/>
    <lineage>
        <taxon>Eukaryota</taxon>
        <taxon>Fungi</taxon>
        <taxon>Dikarya</taxon>
        <taxon>Ascomycota</taxon>
        <taxon>Pezizomycotina</taxon>
        <taxon>Sordariomycetes</taxon>
        <taxon>Sordariomycetidae</taxon>
        <taxon>Ophiostomatales</taxon>
        <taxon>Ophiostomataceae</taxon>
        <taxon>Sporothrix</taxon>
    </lineage>
</organism>
<evidence type="ECO:0000256" key="6">
    <source>
        <dbReference type="SAM" id="MobiDB-lite"/>
    </source>
</evidence>
<dbReference type="Proteomes" id="UP001642406">
    <property type="component" value="Unassembled WGS sequence"/>
</dbReference>
<feature type="region of interest" description="Disordered" evidence="6">
    <location>
        <begin position="324"/>
        <end position="343"/>
    </location>
</feature>
<evidence type="ECO:0000256" key="2">
    <source>
        <dbReference type="ARBA" id="ARBA00022630"/>
    </source>
</evidence>
<dbReference type="PRINTS" id="PR00420">
    <property type="entry name" value="RNGMNOXGNASE"/>
</dbReference>
<evidence type="ECO:0000313" key="8">
    <source>
        <dbReference type="EMBL" id="CAK7215964.1"/>
    </source>
</evidence>
<proteinExistence type="predicted"/>
<dbReference type="EMBL" id="CAWUHC010000016">
    <property type="protein sequence ID" value="CAK7215964.1"/>
    <property type="molecule type" value="Genomic_DNA"/>
</dbReference>
<evidence type="ECO:0000259" key="7">
    <source>
        <dbReference type="Pfam" id="PF01494"/>
    </source>
</evidence>
<feature type="domain" description="FAD-binding" evidence="7">
    <location>
        <begin position="342"/>
        <end position="391"/>
    </location>
</feature>
<dbReference type="Gene3D" id="3.50.50.60">
    <property type="entry name" value="FAD/NAD(P)-binding domain"/>
    <property type="match status" value="1"/>
</dbReference>
<dbReference type="PANTHER" id="PTHR47178">
    <property type="entry name" value="MONOOXYGENASE, FAD-BINDING"/>
    <property type="match status" value="1"/>
</dbReference>
<dbReference type="InterPro" id="IPR002938">
    <property type="entry name" value="FAD-bd"/>
</dbReference>
<evidence type="ECO:0000256" key="1">
    <source>
        <dbReference type="ARBA" id="ARBA00001974"/>
    </source>
</evidence>
<dbReference type="SUPFAM" id="SSF51905">
    <property type="entry name" value="FAD/NAD(P)-binding domain"/>
    <property type="match status" value="1"/>
</dbReference>
<evidence type="ECO:0000256" key="5">
    <source>
        <dbReference type="ARBA" id="ARBA00023033"/>
    </source>
</evidence>
<evidence type="ECO:0000256" key="4">
    <source>
        <dbReference type="ARBA" id="ARBA00023002"/>
    </source>
</evidence>
<comment type="cofactor">
    <cofactor evidence="1">
        <name>FAD</name>
        <dbReference type="ChEBI" id="CHEBI:57692"/>
    </cofactor>
</comment>
<evidence type="ECO:0000313" key="9">
    <source>
        <dbReference type="Proteomes" id="UP001642406"/>
    </source>
</evidence>